<proteinExistence type="predicted"/>
<accession>A0A3E3E5P4</accession>
<name>A0A3E3E5P4_9FIRM</name>
<comment type="caution">
    <text evidence="1">The sequence shown here is derived from an EMBL/GenBank/DDBJ whole genome shotgun (WGS) entry which is preliminary data.</text>
</comment>
<dbReference type="EMBL" id="QUSK01000007">
    <property type="protein sequence ID" value="RGD77118.1"/>
    <property type="molecule type" value="Genomic_DNA"/>
</dbReference>
<organism evidence="1 2">
    <name type="scientific">Faecalicoccus pleomorphus</name>
    <dbReference type="NCBI Taxonomy" id="1323"/>
    <lineage>
        <taxon>Bacteria</taxon>
        <taxon>Bacillati</taxon>
        <taxon>Bacillota</taxon>
        <taxon>Erysipelotrichia</taxon>
        <taxon>Erysipelotrichales</taxon>
        <taxon>Erysipelotrichaceae</taxon>
        <taxon>Faecalicoccus</taxon>
    </lineage>
</organism>
<dbReference type="RefSeq" id="WP_117445861.1">
    <property type="nucleotide sequence ID" value="NZ_JBFBOW010000011.1"/>
</dbReference>
<evidence type="ECO:0000313" key="1">
    <source>
        <dbReference type="EMBL" id="RGD77118.1"/>
    </source>
</evidence>
<protein>
    <submittedName>
        <fullName evidence="1">Uncharacterized protein</fullName>
    </submittedName>
</protein>
<reference evidence="1 2" key="1">
    <citation type="submission" date="2018-08" db="EMBL/GenBank/DDBJ databases">
        <title>A genome reference for cultivated species of the human gut microbiota.</title>
        <authorList>
            <person name="Zou Y."/>
            <person name="Xue W."/>
            <person name="Luo G."/>
        </authorList>
    </citation>
    <scope>NUCLEOTIDE SEQUENCE [LARGE SCALE GENOMIC DNA]</scope>
    <source>
        <strain evidence="1 2">TF08-11</strain>
    </source>
</reference>
<dbReference type="Proteomes" id="UP000260721">
    <property type="component" value="Unassembled WGS sequence"/>
</dbReference>
<dbReference type="Pfam" id="PF18941">
    <property type="entry name" value="DUF5688"/>
    <property type="match status" value="1"/>
</dbReference>
<sequence>MIINKNLIANISNITDYDLVKDYLFIRVCNLEQNELKDMPHTAIGDLAITYHIVIKSSDTQICSAKITNNLLNAYGITLDQLHEDAMISSPKMIPPHVQTLESMILGIPDEVVERNSNVKMYIVTNEHNSDGAASIFYPELLNSLSAKLDSSLYVIPSSVDECIVIAENKNVKPKDLKEMLYIVNRSDALSEDKFLSDTVYHYDKDTRLFERYDDYQKMVNKNRFQCH</sequence>
<dbReference type="AlphaFoldDB" id="A0A3E3E5P4"/>
<evidence type="ECO:0000313" key="2">
    <source>
        <dbReference type="Proteomes" id="UP000260721"/>
    </source>
</evidence>
<gene>
    <name evidence="1" type="ORF">DXC78_04115</name>
</gene>
<dbReference type="InterPro" id="IPR043743">
    <property type="entry name" value="DUF5688"/>
</dbReference>